<protein>
    <submittedName>
        <fullName evidence="1">Uncharacterized protein</fullName>
    </submittedName>
</protein>
<evidence type="ECO:0000313" key="1">
    <source>
        <dbReference type="EMBL" id="RNA09613.1"/>
    </source>
</evidence>
<sequence length="289" mass="34441">MIGNNPKKDDQSKIFLPEIKNLSNRNFYHRPSSNLNSFKSRSSFDCNSVSSFGSLSSKPESEYRNNYVKNRLSPKNAPKFLPKTDKFPRAKYEPNESKFLCLKNSKYYYFPFDSEFSKLRKKYFDTENPISKYQYHFVSYCSYNYITTVLKIYEEMIINYLSDMNFDRHLIPRIHFSRVSKAQFNKVPLNSYDRFVNSRRKKVSELIEMAAGIIDIIQHIRKRKEKNNFKTHRDYLNDSLLDSLDFKFDTNSIFSIEQSNSVTSEDLIDPYEEYTKWVAMCTDELKNWT</sequence>
<proteinExistence type="predicted"/>
<evidence type="ECO:0000313" key="2">
    <source>
        <dbReference type="Proteomes" id="UP000276133"/>
    </source>
</evidence>
<reference evidence="1 2" key="1">
    <citation type="journal article" date="2018" name="Sci. Rep.">
        <title>Genomic signatures of local adaptation to the degree of environmental predictability in rotifers.</title>
        <authorList>
            <person name="Franch-Gras L."/>
            <person name="Hahn C."/>
            <person name="Garcia-Roger E.M."/>
            <person name="Carmona M.J."/>
            <person name="Serra M."/>
            <person name="Gomez A."/>
        </authorList>
    </citation>
    <scope>NUCLEOTIDE SEQUENCE [LARGE SCALE GENOMIC DNA]</scope>
    <source>
        <strain evidence="1">HYR1</strain>
    </source>
</reference>
<name>A0A3M7QEC2_BRAPC</name>
<dbReference type="AlphaFoldDB" id="A0A3M7QEC2"/>
<dbReference type="EMBL" id="REGN01006427">
    <property type="protein sequence ID" value="RNA09613.1"/>
    <property type="molecule type" value="Genomic_DNA"/>
</dbReference>
<gene>
    <name evidence="1" type="ORF">BpHYR1_027838</name>
</gene>
<keyword evidence="2" id="KW-1185">Reference proteome</keyword>
<organism evidence="1 2">
    <name type="scientific">Brachionus plicatilis</name>
    <name type="common">Marine rotifer</name>
    <name type="synonym">Brachionus muelleri</name>
    <dbReference type="NCBI Taxonomy" id="10195"/>
    <lineage>
        <taxon>Eukaryota</taxon>
        <taxon>Metazoa</taxon>
        <taxon>Spiralia</taxon>
        <taxon>Gnathifera</taxon>
        <taxon>Rotifera</taxon>
        <taxon>Eurotatoria</taxon>
        <taxon>Monogononta</taxon>
        <taxon>Pseudotrocha</taxon>
        <taxon>Ploima</taxon>
        <taxon>Brachionidae</taxon>
        <taxon>Brachionus</taxon>
    </lineage>
</organism>
<dbReference type="Proteomes" id="UP000276133">
    <property type="component" value="Unassembled WGS sequence"/>
</dbReference>
<comment type="caution">
    <text evidence="1">The sequence shown here is derived from an EMBL/GenBank/DDBJ whole genome shotgun (WGS) entry which is preliminary data.</text>
</comment>
<accession>A0A3M7QEC2</accession>